<reference evidence="1 2" key="1">
    <citation type="submission" date="2018-11" db="EMBL/GenBank/DDBJ databases">
        <authorList>
            <consortium name="Pathogen Informatics"/>
        </authorList>
    </citation>
    <scope>NUCLEOTIDE SEQUENCE [LARGE SCALE GENOMIC DNA]</scope>
</reference>
<name>A0A3P7JFL9_STRVU</name>
<evidence type="ECO:0000313" key="2">
    <source>
        <dbReference type="Proteomes" id="UP000270094"/>
    </source>
</evidence>
<dbReference type="SUPFAM" id="SSF118116">
    <property type="entry name" value="DNA mismatch repair protein MutL"/>
    <property type="match status" value="1"/>
</dbReference>
<organism evidence="1 2">
    <name type="scientific">Strongylus vulgaris</name>
    <name type="common">Blood worm</name>
    <dbReference type="NCBI Taxonomy" id="40348"/>
    <lineage>
        <taxon>Eukaryota</taxon>
        <taxon>Metazoa</taxon>
        <taxon>Ecdysozoa</taxon>
        <taxon>Nematoda</taxon>
        <taxon>Chromadorea</taxon>
        <taxon>Rhabditida</taxon>
        <taxon>Rhabditina</taxon>
        <taxon>Rhabditomorpha</taxon>
        <taxon>Strongyloidea</taxon>
        <taxon>Strongylidae</taxon>
        <taxon>Strongylus</taxon>
    </lineage>
</organism>
<dbReference type="InterPro" id="IPR038973">
    <property type="entry name" value="MutL/Mlh/Pms-like"/>
</dbReference>
<proteinExistence type="predicted"/>
<dbReference type="GO" id="GO:0032389">
    <property type="term" value="C:MutLalpha complex"/>
    <property type="evidence" value="ECO:0007669"/>
    <property type="project" value="TreeGrafter"/>
</dbReference>
<keyword evidence="2" id="KW-1185">Reference proteome</keyword>
<dbReference type="AlphaFoldDB" id="A0A3P7JFL9"/>
<accession>A0A3P7JFL9</accession>
<dbReference type="GO" id="GO:0006298">
    <property type="term" value="P:mismatch repair"/>
    <property type="evidence" value="ECO:0007669"/>
    <property type="project" value="InterPro"/>
</dbReference>
<sequence length="112" mass="12530">MNPNSSPKLLDLGAVQESVLKDNLDIMEANGFGFEFREKGIFELSQNLTVVFFADIEEILAVVSEFPGVMYRPAKLRKIFASRACRKSVMIGTALTTNQMKSVIFSPFIFIC</sequence>
<dbReference type="PANTHER" id="PTHR10073">
    <property type="entry name" value="DNA MISMATCH REPAIR PROTEIN MLH, PMS, MUTL"/>
    <property type="match status" value="1"/>
</dbReference>
<evidence type="ECO:0000313" key="1">
    <source>
        <dbReference type="EMBL" id="VDM82176.1"/>
    </source>
</evidence>
<dbReference type="GO" id="GO:0016887">
    <property type="term" value="F:ATP hydrolysis activity"/>
    <property type="evidence" value="ECO:0007669"/>
    <property type="project" value="InterPro"/>
</dbReference>
<dbReference type="Proteomes" id="UP000270094">
    <property type="component" value="Unassembled WGS sequence"/>
</dbReference>
<dbReference type="InterPro" id="IPR037198">
    <property type="entry name" value="MutL_C_sf"/>
</dbReference>
<dbReference type="OrthoDB" id="10254304at2759"/>
<gene>
    <name evidence="1" type="ORF">SVUK_LOCUS17174</name>
</gene>
<dbReference type="EMBL" id="UYYB01116341">
    <property type="protein sequence ID" value="VDM82176.1"/>
    <property type="molecule type" value="Genomic_DNA"/>
</dbReference>
<protein>
    <submittedName>
        <fullName evidence="1">Uncharacterized protein</fullName>
    </submittedName>
</protein>
<dbReference type="GO" id="GO:0140664">
    <property type="term" value="F:ATP-dependent DNA damage sensor activity"/>
    <property type="evidence" value="ECO:0007669"/>
    <property type="project" value="InterPro"/>
</dbReference>
<dbReference type="PANTHER" id="PTHR10073:SF52">
    <property type="entry name" value="MISMATCH REPAIR ENDONUCLEASE PMS2"/>
    <property type="match status" value="1"/>
</dbReference>